<organism evidence="1 2">
    <name type="scientific">Wenxinia saemankumensis</name>
    <dbReference type="NCBI Taxonomy" id="1447782"/>
    <lineage>
        <taxon>Bacteria</taxon>
        <taxon>Pseudomonadati</taxon>
        <taxon>Pseudomonadota</taxon>
        <taxon>Alphaproteobacteria</taxon>
        <taxon>Rhodobacterales</taxon>
        <taxon>Roseobacteraceae</taxon>
        <taxon>Wenxinia</taxon>
    </lineage>
</organism>
<dbReference type="STRING" id="1447782.SAMN05444417_1938"/>
<dbReference type="SUPFAM" id="SSF56784">
    <property type="entry name" value="HAD-like"/>
    <property type="match status" value="1"/>
</dbReference>
<protein>
    <submittedName>
        <fullName evidence="1">Haloacid dehalogenase superfamily, subfamily IA, variant 3 with third motif having DD or ED</fullName>
    </submittedName>
</protein>
<dbReference type="CDD" id="cd07505">
    <property type="entry name" value="HAD_BPGM-like"/>
    <property type="match status" value="1"/>
</dbReference>
<dbReference type="Gene3D" id="1.10.150.240">
    <property type="entry name" value="Putative phosphatase, domain 2"/>
    <property type="match status" value="1"/>
</dbReference>
<dbReference type="SFLD" id="SFLDG01129">
    <property type="entry name" value="C1.5:_HAD__Beta-PGM__Phosphata"/>
    <property type="match status" value="1"/>
</dbReference>
<evidence type="ECO:0000313" key="1">
    <source>
        <dbReference type="EMBL" id="SHI83285.1"/>
    </source>
</evidence>
<evidence type="ECO:0000313" key="2">
    <source>
        <dbReference type="Proteomes" id="UP000184292"/>
    </source>
</evidence>
<dbReference type="InterPro" id="IPR036412">
    <property type="entry name" value="HAD-like_sf"/>
</dbReference>
<dbReference type="SFLD" id="SFLDS00003">
    <property type="entry name" value="Haloacid_Dehalogenase"/>
    <property type="match status" value="1"/>
</dbReference>
<dbReference type="Proteomes" id="UP000184292">
    <property type="component" value="Unassembled WGS sequence"/>
</dbReference>
<dbReference type="Pfam" id="PF00702">
    <property type="entry name" value="Hydrolase"/>
    <property type="match status" value="1"/>
</dbReference>
<dbReference type="AlphaFoldDB" id="A0A1M6ECT6"/>
<proteinExistence type="predicted"/>
<dbReference type="InterPro" id="IPR006439">
    <property type="entry name" value="HAD-SF_hydro_IA"/>
</dbReference>
<dbReference type="EMBL" id="FQYO01000003">
    <property type="protein sequence ID" value="SHI83285.1"/>
    <property type="molecule type" value="Genomic_DNA"/>
</dbReference>
<dbReference type="PANTHER" id="PTHR18901">
    <property type="entry name" value="2-DEOXYGLUCOSE-6-PHOSPHATE PHOSPHATASE 2"/>
    <property type="match status" value="1"/>
</dbReference>
<dbReference type="OrthoDB" id="9782449at2"/>
<keyword evidence="2" id="KW-1185">Reference proteome</keyword>
<accession>A0A1M6ECT6</accession>
<dbReference type="PANTHER" id="PTHR18901:SF38">
    <property type="entry name" value="PSEUDOURIDINE-5'-PHOSPHATASE"/>
    <property type="match status" value="1"/>
</dbReference>
<sequence>MTRAAIFDLDGTLIDSERLILDAGALALEAMGIPEGRARLVALVGTAGDQAALLRGVFGETFDTATFESLWDEEAARAWADGIPPRAGAVDLLRHLLDTGVPLALATNSPTDWAHRRLAEAGLDHAFPPEHVWGRDRVERPKPAPDLFLAAARGLGIAPADCVAFEDSDPGTAAALAAGMTVVQIPDQRPAGTRDAHHLAESLLDGARAAGLI</sequence>
<gene>
    <name evidence="1" type="ORF">SAMN05444417_1938</name>
</gene>
<dbReference type="RefSeq" id="WP_073329216.1">
    <property type="nucleotide sequence ID" value="NZ_FQYO01000003.1"/>
</dbReference>
<dbReference type="InterPro" id="IPR023214">
    <property type="entry name" value="HAD_sf"/>
</dbReference>
<dbReference type="Gene3D" id="3.40.50.1000">
    <property type="entry name" value="HAD superfamily/HAD-like"/>
    <property type="match status" value="1"/>
</dbReference>
<name>A0A1M6ECT6_9RHOB</name>
<reference evidence="1 2" key="1">
    <citation type="submission" date="2016-11" db="EMBL/GenBank/DDBJ databases">
        <authorList>
            <person name="Jaros S."/>
            <person name="Januszkiewicz K."/>
            <person name="Wedrychowicz H."/>
        </authorList>
    </citation>
    <scope>NUCLEOTIDE SEQUENCE [LARGE SCALE GENOMIC DNA]</scope>
    <source>
        <strain evidence="1 2">DSM 100565</strain>
    </source>
</reference>
<dbReference type="NCBIfam" id="TIGR01509">
    <property type="entry name" value="HAD-SF-IA-v3"/>
    <property type="match status" value="1"/>
</dbReference>
<dbReference type="InterPro" id="IPR023198">
    <property type="entry name" value="PGP-like_dom2"/>
</dbReference>